<evidence type="ECO:0000313" key="3">
    <source>
        <dbReference type="Proteomes" id="UP000178107"/>
    </source>
</evidence>
<proteinExistence type="predicted"/>
<accession>A0A1G2SZH5</accession>
<sequence length="74" mass="8703">MNPEEKKLLERSLRLAEENNEILKKIDKRAKRAAIYGFIKLAIILAPFVVGYFLLEPYFDQAQGTYQNIQRLFN</sequence>
<evidence type="ECO:0000256" key="1">
    <source>
        <dbReference type="SAM" id="Phobius"/>
    </source>
</evidence>
<keyword evidence="1" id="KW-0812">Transmembrane</keyword>
<evidence type="ECO:0000313" key="2">
    <source>
        <dbReference type="EMBL" id="OHA90457.1"/>
    </source>
</evidence>
<dbReference type="EMBL" id="MHVH01000005">
    <property type="protein sequence ID" value="OHA90457.1"/>
    <property type="molecule type" value="Genomic_DNA"/>
</dbReference>
<gene>
    <name evidence="2" type="ORF">A2838_02625</name>
</gene>
<organism evidence="2 3">
    <name type="scientific">Candidatus Zambryskibacteria bacterium RIFCSPHIGHO2_01_FULL_46_25</name>
    <dbReference type="NCBI Taxonomy" id="1802738"/>
    <lineage>
        <taxon>Bacteria</taxon>
        <taxon>Candidatus Zambryskiibacteriota</taxon>
    </lineage>
</organism>
<keyword evidence="1" id="KW-0472">Membrane</keyword>
<dbReference type="Proteomes" id="UP000178107">
    <property type="component" value="Unassembled WGS sequence"/>
</dbReference>
<keyword evidence="1" id="KW-1133">Transmembrane helix</keyword>
<dbReference type="AlphaFoldDB" id="A0A1G2SZH5"/>
<reference evidence="2 3" key="1">
    <citation type="journal article" date="2016" name="Nat. Commun.">
        <title>Thousands of microbial genomes shed light on interconnected biogeochemical processes in an aquifer system.</title>
        <authorList>
            <person name="Anantharaman K."/>
            <person name="Brown C.T."/>
            <person name="Hug L.A."/>
            <person name="Sharon I."/>
            <person name="Castelle C.J."/>
            <person name="Probst A.J."/>
            <person name="Thomas B.C."/>
            <person name="Singh A."/>
            <person name="Wilkins M.J."/>
            <person name="Karaoz U."/>
            <person name="Brodie E.L."/>
            <person name="Williams K.H."/>
            <person name="Hubbard S.S."/>
            <person name="Banfield J.F."/>
        </authorList>
    </citation>
    <scope>NUCLEOTIDE SEQUENCE [LARGE SCALE GENOMIC DNA]</scope>
</reference>
<feature type="transmembrane region" description="Helical" evidence="1">
    <location>
        <begin position="33"/>
        <end position="55"/>
    </location>
</feature>
<name>A0A1G2SZH5_9BACT</name>
<comment type="caution">
    <text evidence="2">The sequence shown here is derived from an EMBL/GenBank/DDBJ whole genome shotgun (WGS) entry which is preliminary data.</text>
</comment>
<protein>
    <submittedName>
        <fullName evidence="2">Uncharacterized protein</fullName>
    </submittedName>
</protein>